<feature type="domain" description="DUF7722" evidence="1">
    <location>
        <begin position="131"/>
        <end position="176"/>
    </location>
</feature>
<dbReference type="PANTHER" id="PTHR33513:SF4">
    <property type="entry name" value="GB|AAF04428.1"/>
    <property type="match status" value="1"/>
</dbReference>
<dbReference type="EMBL" id="CP136892">
    <property type="protein sequence ID" value="WOL02137.1"/>
    <property type="molecule type" value="Genomic_DNA"/>
</dbReference>
<dbReference type="Proteomes" id="UP001327560">
    <property type="component" value="Chromosome 3"/>
</dbReference>
<keyword evidence="3" id="KW-1185">Reference proteome</keyword>
<name>A0AAQ3K4Z5_9LILI</name>
<evidence type="ECO:0000259" key="1">
    <source>
        <dbReference type="Pfam" id="PF24847"/>
    </source>
</evidence>
<reference evidence="2 3" key="1">
    <citation type="submission" date="2023-10" db="EMBL/GenBank/DDBJ databases">
        <title>Chromosome-scale genome assembly provides insights into flower coloration mechanisms of Canna indica.</title>
        <authorList>
            <person name="Li C."/>
        </authorList>
    </citation>
    <scope>NUCLEOTIDE SEQUENCE [LARGE SCALE GENOMIC DNA]</scope>
    <source>
        <tissue evidence="2">Flower</tissue>
    </source>
</reference>
<dbReference type="PANTHER" id="PTHR33513">
    <property type="entry name" value="OS06G0523300 PROTEIN"/>
    <property type="match status" value="1"/>
</dbReference>
<sequence length="179" mass="20315">MPSFGLILIATTYFKLPSRTGMIGLFQSMLSRTVTQKIEGKLARQIINRSNAMPARISNPVYEYFFTYLHNYFAFFSYKKPTSSSESVQEKTLEAGQMSGGVEPMVRRSSTSLANGKKSGEMLFFRMPLHFPRYSKGDYETMPEWQLDCLLAEYGLPVVGDVGHKRRFAMGAFLWSGLD</sequence>
<dbReference type="Pfam" id="PF24847">
    <property type="entry name" value="DUF7722"/>
    <property type="match status" value="1"/>
</dbReference>
<dbReference type="AlphaFoldDB" id="A0AAQ3K4Z5"/>
<dbReference type="InterPro" id="IPR056139">
    <property type="entry name" value="DUF7722"/>
</dbReference>
<gene>
    <name evidence="2" type="ORF">Cni_G10856</name>
</gene>
<protein>
    <recommendedName>
        <fullName evidence="1">DUF7722 domain-containing protein</fullName>
    </recommendedName>
</protein>
<organism evidence="2 3">
    <name type="scientific">Canna indica</name>
    <name type="common">Indian-shot</name>
    <dbReference type="NCBI Taxonomy" id="4628"/>
    <lineage>
        <taxon>Eukaryota</taxon>
        <taxon>Viridiplantae</taxon>
        <taxon>Streptophyta</taxon>
        <taxon>Embryophyta</taxon>
        <taxon>Tracheophyta</taxon>
        <taxon>Spermatophyta</taxon>
        <taxon>Magnoliopsida</taxon>
        <taxon>Liliopsida</taxon>
        <taxon>Zingiberales</taxon>
        <taxon>Cannaceae</taxon>
        <taxon>Canna</taxon>
    </lineage>
</organism>
<accession>A0AAQ3K4Z5</accession>
<proteinExistence type="predicted"/>
<evidence type="ECO:0000313" key="2">
    <source>
        <dbReference type="EMBL" id="WOL02137.1"/>
    </source>
</evidence>
<evidence type="ECO:0000313" key="3">
    <source>
        <dbReference type="Proteomes" id="UP001327560"/>
    </source>
</evidence>